<evidence type="ECO:0000256" key="1">
    <source>
        <dbReference type="SAM" id="MobiDB-lite"/>
    </source>
</evidence>
<organism evidence="3 4">
    <name type="scientific">Nocardia amikacinitolerans</name>
    <dbReference type="NCBI Taxonomy" id="756689"/>
    <lineage>
        <taxon>Bacteria</taxon>
        <taxon>Bacillati</taxon>
        <taxon>Actinomycetota</taxon>
        <taxon>Actinomycetes</taxon>
        <taxon>Mycobacteriales</taxon>
        <taxon>Nocardiaceae</taxon>
        <taxon>Nocardia</taxon>
    </lineage>
</organism>
<gene>
    <name evidence="3" type="ORF">SAMN04244553_6634</name>
</gene>
<dbReference type="SUPFAM" id="SSF54593">
    <property type="entry name" value="Glyoxalase/Bleomycin resistance protein/Dihydroxybiphenyl dioxygenase"/>
    <property type="match status" value="1"/>
</dbReference>
<dbReference type="STRING" id="1379680.GCA_001612615_04523"/>
<dbReference type="EMBL" id="OBEG01000009">
    <property type="protein sequence ID" value="SNY89615.1"/>
    <property type="molecule type" value="Genomic_DNA"/>
</dbReference>
<evidence type="ECO:0000313" key="4">
    <source>
        <dbReference type="Proteomes" id="UP000219565"/>
    </source>
</evidence>
<evidence type="ECO:0000259" key="2">
    <source>
        <dbReference type="Pfam" id="PF00903"/>
    </source>
</evidence>
<dbReference type="Pfam" id="PF00903">
    <property type="entry name" value="Glyoxalase"/>
    <property type="match status" value="1"/>
</dbReference>
<dbReference type="InterPro" id="IPR029068">
    <property type="entry name" value="Glyas_Bleomycin-R_OHBP_Dase"/>
</dbReference>
<sequence length="168" mass="18480">MTETFPAFDISPVPTPELNAEPPELFHGLYGMPMFVTAPTPDLAASVDFWTRGLGFFDLFSIPGGLTHLRRWAFQDVLLVYGERPAEAPALTVSFACVLSQLDPIAAACDELVPGCTTGPRRMPWNSMELEIRTPENTRVIMTAARPWDPDSPEAEHLRGIGIEPPSE</sequence>
<keyword evidence="4" id="KW-1185">Reference proteome</keyword>
<protein>
    <recommendedName>
        <fullName evidence="2">Glyoxalase/fosfomycin resistance/dioxygenase domain-containing protein</fullName>
    </recommendedName>
</protein>
<reference evidence="3 4" key="1">
    <citation type="submission" date="2017-09" db="EMBL/GenBank/DDBJ databases">
        <authorList>
            <person name="Ehlers B."/>
            <person name="Leendertz F.H."/>
        </authorList>
    </citation>
    <scope>NUCLEOTIDE SEQUENCE [LARGE SCALE GENOMIC DNA]</scope>
    <source>
        <strain evidence="3 4">DSM 45537</strain>
    </source>
</reference>
<dbReference type="OrthoDB" id="5066780at2"/>
<evidence type="ECO:0000313" key="3">
    <source>
        <dbReference type="EMBL" id="SNY89615.1"/>
    </source>
</evidence>
<dbReference type="InterPro" id="IPR004360">
    <property type="entry name" value="Glyas_Fos-R_dOase_dom"/>
</dbReference>
<feature type="domain" description="Glyoxalase/fosfomycin resistance/dioxygenase" evidence="2">
    <location>
        <begin position="36"/>
        <end position="138"/>
    </location>
</feature>
<dbReference type="RefSeq" id="WP_097248279.1">
    <property type="nucleotide sequence ID" value="NZ_OBEG01000009.1"/>
</dbReference>
<accession>A0A285LXL3</accession>
<dbReference type="Gene3D" id="3.10.180.10">
    <property type="entry name" value="2,3-Dihydroxybiphenyl 1,2-Dioxygenase, domain 1"/>
    <property type="match status" value="1"/>
</dbReference>
<dbReference type="Proteomes" id="UP000219565">
    <property type="component" value="Unassembled WGS sequence"/>
</dbReference>
<dbReference type="AlphaFoldDB" id="A0A285LXL3"/>
<name>A0A285LXL3_9NOCA</name>
<proteinExistence type="predicted"/>
<feature type="region of interest" description="Disordered" evidence="1">
    <location>
        <begin position="147"/>
        <end position="168"/>
    </location>
</feature>